<dbReference type="PANTHER" id="PTHR16434:SF2">
    <property type="entry name" value="EWING'S TUMOR-ASSOCIATED ANTIGEN 1"/>
    <property type="match status" value="1"/>
</dbReference>
<protein>
    <submittedName>
        <fullName evidence="2">ETAA1 protein</fullName>
    </submittedName>
</protein>
<evidence type="ECO:0000256" key="1">
    <source>
        <dbReference type="SAM" id="MobiDB-lite"/>
    </source>
</evidence>
<feature type="non-terminal residue" evidence="2">
    <location>
        <position position="806"/>
    </location>
</feature>
<sequence>KTPKRSLSRKSRIRTFSSPVNDTDIQHEIFWDPHSPIAHRLGNGKTKQSTSRCAVEISEIVNRIAPQDEKAACNEGSLLGTWIGEDAIPCTPGVVKVRARTKLSYLKIKNPEEELMKLAKEFDKNLVELDAVQEQEKLGHDFIQIASESLKNSKEEVNTKNLKSLLGEFSETDTALSLKPVGQSTGIPAAEPCQSSSQKSIDLEAEIALRALFDCSTQKCSGQLSQGLLGISLNNSFHENKSTLEEEHHPEQIKEMQHGNSEAHQKDTPCALGSVNQAFPKPDTHMVTKNNPCSLKTQLVISSKLAGVVNDDFDDWDTDFLADDSFVMQITQNPELLSTEEAPPIPTNPSVRGFSDANRTKERKTIAFHGKCDIKPDKINSVWKSAHNSNLNYVPVSMQSEVKNGNETLQPKSDHLPLFPSRSNPHRQWTEKPGNNTHSIFCQSSSVSTNTKANDLTKAVNQANTGHLNQVEVPKKCPLSFDDWNEPKFSDEILDMFCESDSLWDANCEDDELLYQVCDNIEKQTQSQDVKQGNERAKTIQGASINSRSSADNSFPASKQGLPDLLLAQKTNAKQDAFSLNDSCRNSSRVTRGLATTGHVVNCKNVSSPLTVIAGTSVECRYTLSKNSHQAASEDTTKTLSGKWYRSNSVQARETGSEISLVNAVNISSSKTIESPDHLCNMGKIPNNSSANKTSLMPSKFKFRKTNSSQGALHVGSENPGSHSGVGITLQGLEGSKNQVNVTLHSKLDNKKPPFKRHLSESFALPTSVSVVEQKNRKCSQEEIERKKQEALARRKSRMQAFFKDA</sequence>
<dbReference type="InterPro" id="IPR029406">
    <property type="entry name" value="ETAA1"/>
</dbReference>
<dbReference type="GO" id="GO:0043539">
    <property type="term" value="F:protein serine/threonine kinase activator activity"/>
    <property type="evidence" value="ECO:0007669"/>
    <property type="project" value="TreeGrafter"/>
</dbReference>
<dbReference type="GO" id="GO:0006974">
    <property type="term" value="P:DNA damage response"/>
    <property type="evidence" value="ECO:0007669"/>
    <property type="project" value="TreeGrafter"/>
</dbReference>
<dbReference type="GO" id="GO:0043596">
    <property type="term" value="C:nuclear replication fork"/>
    <property type="evidence" value="ECO:0007669"/>
    <property type="project" value="TreeGrafter"/>
</dbReference>
<dbReference type="GO" id="GO:2000001">
    <property type="term" value="P:regulation of DNA damage checkpoint"/>
    <property type="evidence" value="ECO:0007669"/>
    <property type="project" value="TreeGrafter"/>
</dbReference>
<dbReference type="AlphaFoldDB" id="A0A7K8PNN1"/>
<feature type="non-terminal residue" evidence="2">
    <location>
        <position position="1"/>
    </location>
</feature>
<comment type="caution">
    <text evidence="2">The sequence shown here is derived from an EMBL/GenBank/DDBJ whole genome shotgun (WGS) entry which is preliminary data.</text>
</comment>
<dbReference type="Proteomes" id="UP000525205">
    <property type="component" value="Unassembled WGS sequence"/>
</dbReference>
<gene>
    <name evidence="2" type="primary">Etaa1</name>
    <name evidence="2" type="ORF">COCCOC_R08616</name>
</gene>
<dbReference type="Pfam" id="PF15350">
    <property type="entry name" value="ETAA1"/>
    <property type="match status" value="2"/>
</dbReference>
<evidence type="ECO:0000313" key="2">
    <source>
        <dbReference type="EMBL" id="NXE80981.1"/>
    </source>
</evidence>
<dbReference type="GO" id="GO:0031297">
    <property type="term" value="P:replication fork processing"/>
    <property type="evidence" value="ECO:0007669"/>
    <property type="project" value="TreeGrafter"/>
</dbReference>
<proteinExistence type="predicted"/>
<dbReference type="PANTHER" id="PTHR16434">
    <property type="entry name" value="EWING'S TUMOR-ASSOCIATED ANTIGEN 1 ETAA1"/>
    <property type="match status" value="1"/>
</dbReference>
<organism evidence="2 3">
    <name type="scientific">Cochlearius cochlearius</name>
    <name type="common">Boat-billed heron</name>
    <dbReference type="NCBI Taxonomy" id="110676"/>
    <lineage>
        <taxon>Eukaryota</taxon>
        <taxon>Metazoa</taxon>
        <taxon>Chordata</taxon>
        <taxon>Craniata</taxon>
        <taxon>Vertebrata</taxon>
        <taxon>Euteleostomi</taxon>
        <taxon>Archelosauria</taxon>
        <taxon>Archosauria</taxon>
        <taxon>Dinosauria</taxon>
        <taxon>Saurischia</taxon>
        <taxon>Theropoda</taxon>
        <taxon>Coelurosauria</taxon>
        <taxon>Aves</taxon>
        <taxon>Neognathae</taxon>
        <taxon>Neoaves</taxon>
        <taxon>Aequornithes</taxon>
        <taxon>Pelecaniformes</taxon>
        <taxon>Ardeidae</taxon>
        <taxon>Cochlearius</taxon>
    </lineage>
</organism>
<accession>A0A7K8PNN1</accession>
<keyword evidence="3" id="KW-1185">Reference proteome</keyword>
<dbReference type="EMBL" id="VWPP01000428">
    <property type="protein sequence ID" value="NXE80981.1"/>
    <property type="molecule type" value="Genomic_DNA"/>
</dbReference>
<feature type="region of interest" description="Disordered" evidence="1">
    <location>
        <begin position="241"/>
        <end position="266"/>
    </location>
</feature>
<name>A0A7K8PNN1_COCCO</name>
<evidence type="ECO:0000313" key="3">
    <source>
        <dbReference type="Proteomes" id="UP000525205"/>
    </source>
</evidence>
<reference evidence="2 3" key="1">
    <citation type="submission" date="2019-09" db="EMBL/GenBank/DDBJ databases">
        <title>Bird 10,000 Genomes (B10K) Project - Family phase.</title>
        <authorList>
            <person name="Zhang G."/>
        </authorList>
    </citation>
    <scope>NUCLEOTIDE SEQUENCE [LARGE SCALE GENOMIC DNA]</scope>
    <source>
        <strain evidence="2">B10K-CU-031-03</strain>
        <tissue evidence="2">Muscle</tissue>
    </source>
</reference>